<dbReference type="SUPFAM" id="SSF51905">
    <property type="entry name" value="FAD/NAD(P)-binding domain"/>
    <property type="match status" value="1"/>
</dbReference>
<feature type="transmembrane region" description="Helical" evidence="1">
    <location>
        <begin position="20"/>
        <end position="39"/>
    </location>
</feature>
<reference evidence="3 4" key="2">
    <citation type="journal article" date="2016" name="Int. J. Syst. Evol. Microbiol.">
        <title>Lutibacter profundi sp. nov., isolated from a deep-sea hydrothermal system on the Arctic Mid-Ocean Ridge and emended description of the genus Lutibacter.</title>
        <authorList>
            <person name="Le Moine Bauer S."/>
            <person name="Roalkvam I."/>
            <person name="Steen I.H."/>
            <person name="Dahle H."/>
        </authorList>
    </citation>
    <scope>NUCLEOTIDE SEQUENCE [LARGE SCALE GENOMIC DNA]</scope>
    <source>
        <strain evidence="3 4">LP1</strain>
    </source>
</reference>
<dbReference type="Gene3D" id="3.50.50.60">
    <property type="entry name" value="FAD/NAD(P)-binding domain"/>
    <property type="match status" value="1"/>
</dbReference>
<proteinExistence type="predicted"/>
<evidence type="ECO:0000259" key="2">
    <source>
        <dbReference type="Pfam" id="PF01266"/>
    </source>
</evidence>
<gene>
    <name evidence="3" type="ORF">Lupro_02580</name>
</gene>
<keyword evidence="1" id="KW-0812">Transmembrane</keyword>
<dbReference type="Pfam" id="PF01266">
    <property type="entry name" value="DAO"/>
    <property type="match status" value="1"/>
</dbReference>
<sequence length="424" mass="46857">MKRITQKLNIQMKDILIDTVDAIVIGAGTIGTATAWHLAKRGLKKVVLIERNTIGSGNTSKAASLMTLVRTKEELIPLIQETYKNIDEIETLTGELTGRNKVGTLHIASSEESVKNLENIVAIANKHHIKNKEISIEEVKEKAPWISTSAIKKTSFMEDDSYVDAYLLANAFAKAAKMEGAVIMQHTEVLELLSEDNEITGVKTSKGIIKSPVIIDAAGCWSNLLSLQLNIPIPMAAVRSIYWITESINTLFPKNHPMVVMPDAMAYSRPENGALLFGLREENSPHFHPKELNPQPNSDFLGAKDDEWDILEKYGKEFINYFPQFEEIGMKNCITGISTYTPDGYYTVGTFPNFKGFYAATGCAGCGVAGSGGIGRLVAEMVLKIPLYANSEVFRIDRFTNFDPHSESFRQRCADARSKKKDGG</sequence>
<dbReference type="SUPFAM" id="SSF54373">
    <property type="entry name" value="FAD-linked reductases, C-terminal domain"/>
    <property type="match status" value="1"/>
</dbReference>
<reference evidence="4" key="1">
    <citation type="submission" date="2015-12" db="EMBL/GenBank/DDBJ databases">
        <title>Complete genome sequence of Lutibacter profundus strain LP1.</title>
        <authorList>
            <person name="Wissuwa J."/>
            <person name="Le Moine Bauer S."/>
            <person name="Stokke R."/>
            <person name="Dahle H."/>
            <person name="Steen I.H."/>
        </authorList>
    </citation>
    <scope>NUCLEOTIDE SEQUENCE [LARGE SCALE GENOMIC DNA]</scope>
    <source>
        <strain evidence="4">LP1</strain>
    </source>
</reference>
<accession>A0A0X8G541</accession>
<dbReference type="AlphaFoldDB" id="A0A0X8G541"/>
<dbReference type="KEGG" id="lut:Lupro_02580"/>
<keyword evidence="1" id="KW-0472">Membrane</keyword>
<dbReference type="GO" id="GO:0005737">
    <property type="term" value="C:cytoplasm"/>
    <property type="evidence" value="ECO:0007669"/>
    <property type="project" value="TreeGrafter"/>
</dbReference>
<evidence type="ECO:0000313" key="3">
    <source>
        <dbReference type="EMBL" id="AMC10205.1"/>
    </source>
</evidence>
<dbReference type="PANTHER" id="PTHR13847:SF193">
    <property type="entry name" value="PYRUVATE DEHYDROGENASE PHOSPHATASE REGULATORY SUBUNIT, MITOCHONDRIAL"/>
    <property type="match status" value="1"/>
</dbReference>
<name>A0A0X8G541_9FLAO</name>
<dbReference type="PANTHER" id="PTHR13847">
    <property type="entry name" value="SARCOSINE DEHYDROGENASE-RELATED"/>
    <property type="match status" value="1"/>
</dbReference>
<keyword evidence="4" id="KW-1185">Reference proteome</keyword>
<dbReference type="STRING" id="1622118.Lupro_02580"/>
<keyword evidence="1" id="KW-1133">Transmembrane helix</keyword>
<dbReference type="Proteomes" id="UP000059672">
    <property type="component" value="Chromosome"/>
</dbReference>
<dbReference type="InterPro" id="IPR036188">
    <property type="entry name" value="FAD/NAD-bd_sf"/>
</dbReference>
<feature type="domain" description="FAD dependent oxidoreductase" evidence="2">
    <location>
        <begin position="21"/>
        <end position="381"/>
    </location>
</feature>
<protein>
    <recommendedName>
        <fullName evidence="2">FAD dependent oxidoreductase domain-containing protein</fullName>
    </recommendedName>
</protein>
<evidence type="ECO:0000256" key="1">
    <source>
        <dbReference type="SAM" id="Phobius"/>
    </source>
</evidence>
<dbReference type="Gene3D" id="3.30.9.10">
    <property type="entry name" value="D-Amino Acid Oxidase, subunit A, domain 2"/>
    <property type="match status" value="1"/>
</dbReference>
<evidence type="ECO:0000313" key="4">
    <source>
        <dbReference type="Proteomes" id="UP000059672"/>
    </source>
</evidence>
<dbReference type="EMBL" id="CP013355">
    <property type="protein sequence ID" value="AMC10205.1"/>
    <property type="molecule type" value="Genomic_DNA"/>
</dbReference>
<dbReference type="InterPro" id="IPR006076">
    <property type="entry name" value="FAD-dep_OxRdtase"/>
</dbReference>
<organism evidence="3 4">
    <name type="scientific">Lutibacter profundi</name>
    <dbReference type="NCBI Taxonomy" id="1622118"/>
    <lineage>
        <taxon>Bacteria</taxon>
        <taxon>Pseudomonadati</taxon>
        <taxon>Bacteroidota</taxon>
        <taxon>Flavobacteriia</taxon>
        <taxon>Flavobacteriales</taxon>
        <taxon>Flavobacteriaceae</taxon>
        <taxon>Lutibacter</taxon>
    </lineage>
</organism>